<dbReference type="EMBL" id="BPLR01006728">
    <property type="protein sequence ID" value="GIY11967.1"/>
    <property type="molecule type" value="Genomic_DNA"/>
</dbReference>
<accession>A0AAV4QV30</accession>
<sequence>MKFFFCEQHLFSDEMMQSLHHLSDDASACRTERKEIISLWHLSPEINGQRESYFLHHSCQREITRTWDQVSSRSGKRNYKLSINLKRNRV</sequence>
<dbReference type="Proteomes" id="UP001054945">
    <property type="component" value="Unassembled WGS sequence"/>
</dbReference>
<proteinExistence type="predicted"/>
<gene>
    <name evidence="1" type="ORF">CEXT_131951</name>
</gene>
<comment type="caution">
    <text evidence="1">The sequence shown here is derived from an EMBL/GenBank/DDBJ whole genome shotgun (WGS) entry which is preliminary data.</text>
</comment>
<evidence type="ECO:0000313" key="1">
    <source>
        <dbReference type="EMBL" id="GIY11967.1"/>
    </source>
</evidence>
<keyword evidence="2" id="KW-1185">Reference proteome</keyword>
<evidence type="ECO:0000313" key="2">
    <source>
        <dbReference type="Proteomes" id="UP001054945"/>
    </source>
</evidence>
<dbReference type="AlphaFoldDB" id="A0AAV4QV30"/>
<organism evidence="1 2">
    <name type="scientific">Caerostris extrusa</name>
    <name type="common">Bark spider</name>
    <name type="synonym">Caerostris bankana</name>
    <dbReference type="NCBI Taxonomy" id="172846"/>
    <lineage>
        <taxon>Eukaryota</taxon>
        <taxon>Metazoa</taxon>
        <taxon>Ecdysozoa</taxon>
        <taxon>Arthropoda</taxon>
        <taxon>Chelicerata</taxon>
        <taxon>Arachnida</taxon>
        <taxon>Araneae</taxon>
        <taxon>Araneomorphae</taxon>
        <taxon>Entelegynae</taxon>
        <taxon>Araneoidea</taxon>
        <taxon>Araneidae</taxon>
        <taxon>Caerostris</taxon>
    </lineage>
</organism>
<reference evidence="1 2" key="1">
    <citation type="submission" date="2021-06" db="EMBL/GenBank/DDBJ databases">
        <title>Caerostris extrusa draft genome.</title>
        <authorList>
            <person name="Kono N."/>
            <person name="Arakawa K."/>
        </authorList>
    </citation>
    <scope>NUCLEOTIDE SEQUENCE [LARGE SCALE GENOMIC DNA]</scope>
</reference>
<protein>
    <submittedName>
        <fullName evidence="1">Uncharacterized protein</fullName>
    </submittedName>
</protein>
<name>A0AAV4QV30_CAEEX</name>